<evidence type="ECO:0000313" key="2">
    <source>
        <dbReference type="Proteomes" id="UP000789508"/>
    </source>
</evidence>
<protein>
    <submittedName>
        <fullName evidence="1">1729_t:CDS:1</fullName>
    </submittedName>
</protein>
<organism evidence="1 2">
    <name type="scientific">Ambispora leptoticha</name>
    <dbReference type="NCBI Taxonomy" id="144679"/>
    <lineage>
        <taxon>Eukaryota</taxon>
        <taxon>Fungi</taxon>
        <taxon>Fungi incertae sedis</taxon>
        <taxon>Mucoromycota</taxon>
        <taxon>Glomeromycotina</taxon>
        <taxon>Glomeromycetes</taxon>
        <taxon>Archaeosporales</taxon>
        <taxon>Ambisporaceae</taxon>
        <taxon>Ambispora</taxon>
    </lineage>
</organism>
<dbReference type="AlphaFoldDB" id="A0A9N9CFN8"/>
<reference evidence="1" key="1">
    <citation type="submission" date="2021-06" db="EMBL/GenBank/DDBJ databases">
        <authorList>
            <person name="Kallberg Y."/>
            <person name="Tangrot J."/>
            <person name="Rosling A."/>
        </authorList>
    </citation>
    <scope>NUCLEOTIDE SEQUENCE</scope>
    <source>
        <strain evidence="1">FL130A</strain>
    </source>
</reference>
<keyword evidence="2" id="KW-1185">Reference proteome</keyword>
<evidence type="ECO:0000313" key="1">
    <source>
        <dbReference type="EMBL" id="CAG8601773.1"/>
    </source>
</evidence>
<gene>
    <name evidence="1" type="ORF">ALEPTO_LOCUS8177</name>
</gene>
<proteinExistence type="predicted"/>
<name>A0A9N9CFN8_9GLOM</name>
<dbReference type="Proteomes" id="UP000789508">
    <property type="component" value="Unassembled WGS sequence"/>
</dbReference>
<accession>A0A9N9CFN8</accession>
<dbReference type="EMBL" id="CAJVPS010004292">
    <property type="protein sequence ID" value="CAG8601773.1"/>
    <property type="molecule type" value="Genomic_DNA"/>
</dbReference>
<comment type="caution">
    <text evidence="1">The sequence shown here is derived from an EMBL/GenBank/DDBJ whole genome shotgun (WGS) entry which is preliminary data.</text>
</comment>
<sequence length="100" mass="11249">MTIKQLLSEMNFDFSNKQMILKRYISKKSFKNLARIFTHSKSVHAYKMNAKFLFFALALLVSAVSTLAAPAIVVNTVYTPPIYCDYGNLYCGPIVTATSQ</sequence>